<gene>
    <name evidence="1" type="ORF">A3Q56_04007</name>
</gene>
<name>A0A177B1Z0_9BILA</name>
<sequence>MKPFTKAEKQKNQLWEEFCLFNDKLENFDEDDFYDYAKLLELKKKYKKSTICCLFVILNSIYYKKFGLHIKSFQRVDTLLKSYRNDIEPMNPVRRFSEAEIINFIKNAPDNEKYIHIKIGVILLYFAKLTINDLEIIEISNVCIDPEKGCWINLKKQNINNVESENDEYKIPFFCKKYFTNYINTLTYNDITNGLLFRRYYNIPKFKDFRYGVEKMGRNVMHKFSFDVALYLNLANFLDYNTCSFRQNKRKRELVSCEEISSDTNPEDTRTINLVKSKYIRLINVSSNFVAFTGRNHSYNIDDALRYTYHLFHLLNFDYNLLNKCINKFCKLDNFLAQTCSDHTGVFSNPRIEWIIQTANINKMKNISKLFKESEIKSFVSEAPNNDEFIEFKVAILLLHFLEIPPSYLLNIFLFDIQLFDSHCEIYCQKSEGKKMYKLPKFFNSYIKLFIGKIKPIQHNYDRIFWKYLENGNIIQPKQDLSKSNLTVKKNYNFCLMATTFLNLPFPNF</sequence>
<reference evidence="1 2" key="1">
    <citation type="submission" date="2016-04" db="EMBL/GenBank/DDBJ databases">
        <title>The genome of Intoshia linei affirms orthonectids as highly simplified spiralians.</title>
        <authorList>
            <person name="Mikhailov K.V."/>
            <person name="Slusarev G.S."/>
            <person name="Nikitin M.A."/>
            <person name="Logacheva M.D."/>
            <person name="Penin A."/>
            <person name="Aleoshin V."/>
            <person name="Panchin Y.V."/>
        </authorList>
    </citation>
    <scope>NUCLEOTIDE SEQUENCE [LARGE SCALE GENOMIC DNA]</scope>
    <source>
        <strain evidence="1">Intl2013</strain>
        <tissue evidence="1">Whole animal</tissue>
    </source>
</reference>
<comment type="caution">
    <text evidence="1">The sequence shown here is derived from an EMBL/GenBank/DDBJ whole genome shotgun (WGS) entry which is preliminary data.</text>
</comment>
<evidence type="ECO:0000313" key="2">
    <source>
        <dbReference type="Proteomes" id="UP000078046"/>
    </source>
</evidence>
<organism evidence="1 2">
    <name type="scientific">Intoshia linei</name>
    <dbReference type="NCBI Taxonomy" id="1819745"/>
    <lineage>
        <taxon>Eukaryota</taxon>
        <taxon>Metazoa</taxon>
        <taxon>Spiralia</taxon>
        <taxon>Lophotrochozoa</taxon>
        <taxon>Mesozoa</taxon>
        <taxon>Orthonectida</taxon>
        <taxon>Rhopaluridae</taxon>
        <taxon>Intoshia</taxon>
    </lineage>
</organism>
<dbReference type="Proteomes" id="UP000078046">
    <property type="component" value="Unassembled WGS sequence"/>
</dbReference>
<evidence type="ECO:0000313" key="1">
    <source>
        <dbReference type="EMBL" id="OAF68246.1"/>
    </source>
</evidence>
<dbReference type="EMBL" id="LWCA01000484">
    <property type="protein sequence ID" value="OAF68246.1"/>
    <property type="molecule type" value="Genomic_DNA"/>
</dbReference>
<proteinExistence type="predicted"/>
<protein>
    <submittedName>
        <fullName evidence="1">Uncharacterized protein</fullName>
    </submittedName>
</protein>
<accession>A0A177B1Z0</accession>
<dbReference type="AlphaFoldDB" id="A0A177B1Z0"/>
<keyword evidence="2" id="KW-1185">Reference proteome</keyword>